<evidence type="ECO:0000313" key="3">
    <source>
        <dbReference type="EMBL" id="ABN43633.1"/>
    </source>
</evidence>
<dbReference type="CDD" id="cd00093">
    <property type="entry name" value="HTH_XRE"/>
    <property type="match status" value="1"/>
</dbReference>
<dbReference type="RefSeq" id="WP_011836350.1">
    <property type="nucleotide sequence ID" value="NC_009009.1"/>
</dbReference>
<dbReference type="SMART" id="SM00530">
    <property type="entry name" value="HTH_XRE"/>
    <property type="match status" value="1"/>
</dbReference>
<dbReference type="Pfam" id="PF01381">
    <property type="entry name" value="HTH_3"/>
    <property type="match status" value="1"/>
</dbReference>
<dbReference type="STRING" id="388919.SSA_0172"/>
<dbReference type="Proteomes" id="UP000002148">
    <property type="component" value="Chromosome"/>
</dbReference>
<dbReference type="SUPFAM" id="SSF47413">
    <property type="entry name" value="lambda repressor-like DNA-binding domains"/>
    <property type="match status" value="1"/>
</dbReference>
<dbReference type="PATRIC" id="fig|388919.9.peg.167"/>
<dbReference type="HOGENOM" id="CLU_066192_12_0_9"/>
<dbReference type="PANTHER" id="PTHR46558:SF11">
    <property type="entry name" value="HTH-TYPE TRANSCRIPTIONAL REGULATOR XRE"/>
    <property type="match status" value="1"/>
</dbReference>
<dbReference type="OrthoDB" id="2222263at2"/>
<sequence>MATVGERIKKLRIAQGFTQARLAEILHVSKAAVCKWESNTNLPKVMELKNMNSPFHVSADYLLGLANRSAIEQLGSEKKLKAMAGYLHQLESPERKQACIDFVISQFNEQEAVKIEAEKIQRALDEPAEAVLDMNIIVDSSLDFQGMDKS</sequence>
<evidence type="ECO:0000256" key="1">
    <source>
        <dbReference type="ARBA" id="ARBA00023125"/>
    </source>
</evidence>
<dbReference type="PANTHER" id="PTHR46558">
    <property type="entry name" value="TRACRIPTIONAL REGULATORY PROTEIN-RELATED-RELATED"/>
    <property type="match status" value="1"/>
</dbReference>
<feature type="domain" description="HTH cro/C1-type" evidence="2">
    <location>
        <begin position="8"/>
        <end position="62"/>
    </location>
</feature>
<name>A3CKC8_STRSV</name>
<organism evidence="3 4">
    <name type="scientific">Streptococcus sanguinis (strain SK36)</name>
    <dbReference type="NCBI Taxonomy" id="388919"/>
    <lineage>
        <taxon>Bacteria</taxon>
        <taxon>Bacillati</taxon>
        <taxon>Bacillota</taxon>
        <taxon>Bacilli</taxon>
        <taxon>Lactobacillales</taxon>
        <taxon>Streptococcaceae</taxon>
        <taxon>Streptococcus</taxon>
    </lineage>
</organism>
<protein>
    <submittedName>
        <fullName evidence="3">Transcriptional regulator, XRE family, putative</fullName>
    </submittedName>
</protein>
<accession>A3CKC8</accession>
<dbReference type="PROSITE" id="PS50943">
    <property type="entry name" value="HTH_CROC1"/>
    <property type="match status" value="1"/>
</dbReference>
<dbReference type="eggNOG" id="COG1396">
    <property type="taxonomic scope" value="Bacteria"/>
</dbReference>
<reference evidence="3 4" key="1">
    <citation type="journal article" date="2007" name="J. Bacteriol.">
        <title>Genome of the opportunistic pathogen Streptococcus sanguinis.</title>
        <authorList>
            <person name="Xu P."/>
            <person name="Alves J.M."/>
            <person name="Kitten T."/>
            <person name="Brown A."/>
            <person name="Chen Z."/>
            <person name="Ozaki L.S."/>
            <person name="Manque P."/>
            <person name="Ge X."/>
            <person name="Serrano M.G."/>
            <person name="Puiu D."/>
            <person name="Hendricks S."/>
            <person name="Wang Y."/>
            <person name="Chaplin M.D."/>
            <person name="Akan D."/>
            <person name="Paik S."/>
            <person name="Peterson D.L."/>
            <person name="Macrina F.L."/>
            <person name="Buck G.A."/>
        </authorList>
    </citation>
    <scope>NUCLEOTIDE SEQUENCE [LARGE SCALE GENOMIC DNA]</scope>
    <source>
        <strain evidence="3 4">SK36</strain>
    </source>
</reference>
<keyword evidence="4" id="KW-1185">Reference proteome</keyword>
<evidence type="ECO:0000313" key="4">
    <source>
        <dbReference type="Proteomes" id="UP000002148"/>
    </source>
</evidence>
<dbReference type="GO" id="GO:0003677">
    <property type="term" value="F:DNA binding"/>
    <property type="evidence" value="ECO:0007669"/>
    <property type="project" value="UniProtKB-KW"/>
</dbReference>
<dbReference type="EMBL" id="CP000387">
    <property type="protein sequence ID" value="ABN43633.1"/>
    <property type="molecule type" value="Genomic_DNA"/>
</dbReference>
<gene>
    <name evidence="3" type="ordered locus">SSA_0172</name>
</gene>
<keyword evidence="1" id="KW-0238">DNA-binding</keyword>
<dbReference type="Gene3D" id="1.10.260.40">
    <property type="entry name" value="lambda repressor-like DNA-binding domains"/>
    <property type="match status" value="1"/>
</dbReference>
<dbReference type="KEGG" id="ssa:SSA_0172"/>
<dbReference type="AlphaFoldDB" id="A3CKC8"/>
<evidence type="ECO:0000259" key="2">
    <source>
        <dbReference type="PROSITE" id="PS50943"/>
    </source>
</evidence>
<dbReference type="InterPro" id="IPR010982">
    <property type="entry name" value="Lambda_DNA-bd_dom_sf"/>
</dbReference>
<proteinExistence type="predicted"/>
<dbReference type="InterPro" id="IPR001387">
    <property type="entry name" value="Cro/C1-type_HTH"/>
</dbReference>